<sequence>MIKMRLHNKPFKLIENGQKIIEIRLNDKKRQLLQVGDVIEFLNRKTYKKINVKVIDLLCYNTFDELFKNYDAHDFGCANKNILFNNKYKYYTKEQEARYGVLGIKIEVI</sequence>
<dbReference type="InterPro" id="IPR007374">
    <property type="entry name" value="ASCH_domain"/>
</dbReference>
<gene>
    <name evidence="2" type="ORF">A2531_04405</name>
</gene>
<dbReference type="Gene3D" id="2.30.130.30">
    <property type="entry name" value="Hypothetical protein"/>
    <property type="match status" value="1"/>
</dbReference>
<proteinExistence type="predicted"/>
<dbReference type="Pfam" id="PF04266">
    <property type="entry name" value="ASCH"/>
    <property type="match status" value="1"/>
</dbReference>
<dbReference type="EMBL" id="MFGO01000026">
    <property type="protein sequence ID" value="OGF40521.1"/>
    <property type="molecule type" value="Genomic_DNA"/>
</dbReference>
<reference evidence="2 3" key="1">
    <citation type="journal article" date="2016" name="Nat. Commun.">
        <title>Thousands of microbial genomes shed light on interconnected biogeochemical processes in an aquifer system.</title>
        <authorList>
            <person name="Anantharaman K."/>
            <person name="Brown C.T."/>
            <person name="Hug L.A."/>
            <person name="Sharon I."/>
            <person name="Castelle C.J."/>
            <person name="Probst A.J."/>
            <person name="Thomas B.C."/>
            <person name="Singh A."/>
            <person name="Wilkins M.J."/>
            <person name="Karaoz U."/>
            <person name="Brodie E.L."/>
            <person name="Williams K.H."/>
            <person name="Hubbard S.S."/>
            <person name="Banfield J.F."/>
        </authorList>
    </citation>
    <scope>NUCLEOTIDE SEQUENCE [LARGE SCALE GENOMIC DNA]</scope>
</reference>
<comment type="caution">
    <text evidence="2">The sequence shown here is derived from an EMBL/GenBank/DDBJ whole genome shotgun (WGS) entry which is preliminary data.</text>
</comment>
<evidence type="ECO:0000313" key="3">
    <source>
        <dbReference type="Proteomes" id="UP000177579"/>
    </source>
</evidence>
<protein>
    <recommendedName>
        <fullName evidence="1">ASCH domain-containing protein</fullName>
    </recommendedName>
</protein>
<dbReference type="Proteomes" id="UP000177579">
    <property type="component" value="Unassembled WGS sequence"/>
</dbReference>
<dbReference type="SMART" id="SM01022">
    <property type="entry name" value="ASCH"/>
    <property type="match status" value="1"/>
</dbReference>
<evidence type="ECO:0000259" key="1">
    <source>
        <dbReference type="SMART" id="SM01022"/>
    </source>
</evidence>
<dbReference type="InterPro" id="IPR016645">
    <property type="entry name" value="UCP016134"/>
</dbReference>
<feature type="domain" description="ASCH" evidence="1">
    <location>
        <begin position="4"/>
        <end position="109"/>
    </location>
</feature>
<name>A0A1F5TPS3_9BACT</name>
<evidence type="ECO:0000313" key="2">
    <source>
        <dbReference type="EMBL" id="OGF40521.1"/>
    </source>
</evidence>
<dbReference type="InterPro" id="IPR015947">
    <property type="entry name" value="PUA-like_sf"/>
</dbReference>
<dbReference type="AlphaFoldDB" id="A0A1F5TPS3"/>
<dbReference type="PIRSF" id="PIRSF016134">
    <property type="entry name" value="UCP016134"/>
    <property type="match status" value="1"/>
</dbReference>
<dbReference type="SUPFAM" id="SSF88697">
    <property type="entry name" value="PUA domain-like"/>
    <property type="match status" value="1"/>
</dbReference>
<organism evidence="2 3">
    <name type="scientific">Candidatus Falkowbacteria bacterium RIFOXYD2_FULL_34_120</name>
    <dbReference type="NCBI Taxonomy" id="1798007"/>
    <lineage>
        <taxon>Bacteria</taxon>
        <taxon>Candidatus Falkowiibacteriota</taxon>
    </lineage>
</organism>
<accession>A0A1F5TPS3</accession>